<keyword evidence="3" id="KW-0808">Transferase</keyword>
<reference evidence="3" key="1">
    <citation type="journal article" date="2023" name="Mol. Phylogenet. Evol.">
        <title>Genome-scale phylogeny and comparative genomics of the fungal order Sordariales.</title>
        <authorList>
            <person name="Hensen N."/>
            <person name="Bonometti L."/>
            <person name="Westerberg I."/>
            <person name="Brannstrom I.O."/>
            <person name="Guillou S."/>
            <person name="Cros-Aarteil S."/>
            <person name="Calhoun S."/>
            <person name="Haridas S."/>
            <person name="Kuo A."/>
            <person name="Mondo S."/>
            <person name="Pangilinan J."/>
            <person name="Riley R."/>
            <person name="LaButti K."/>
            <person name="Andreopoulos B."/>
            <person name="Lipzen A."/>
            <person name="Chen C."/>
            <person name="Yan M."/>
            <person name="Daum C."/>
            <person name="Ng V."/>
            <person name="Clum A."/>
            <person name="Steindorff A."/>
            <person name="Ohm R.A."/>
            <person name="Martin F."/>
            <person name="Silar P."/>
            <person name="Natvig D.O."/>
            <person name="Lalanne C."/>
            <person name="Gautier V."/>
            <person name="Ament-Velasquez S.L."/>
            <person name="Kruys A."/>
            <person name="Hutchinson M.I."/>
            <person name="Powell A.J."/>
            <person name="Barry K."/>
            <person name="Miller A.N."/>
            <person name="Grigoriev I.V."/>
            <person name="Debuchy R."/>
            <person name="Gladieux P."/>
            <person name="Hiltunen Thoren M."/>
            <person name="Johannesson H."/>
        </authorList>
    </citation>
    <scope>NUCLEOTIDE SEQUENCE</scope>
    <source>
        <strain evidence="3">PSN243</strain>
    </source>
</reference>
<protein>
    <submittedName>
        <fullName evidence="3">S-adenosyl-L-methionine-dependent methyltransferase</fullName>
    </submittedName>
</protein>
<feature type="compositionally biased region" description="Basic and acidic residues" evidence="2">
    <location>
        <begin position="135"/>
        <end position="148"/>
    </location>
</feature>
<feature type="compositionally biased region" description="Polar residues" evidence="2">
    <location>
        <begin position="18"/>
        <end position="30"/>
    </location>
</feature>
<dbReference type="CDD" id="cd02440">
    <property type="entry name" value="AdoMet_MTases"/>
    <property type="match status" value="1"/>
</dbReference>
<feature type="region of interest" description="Disordered" evidence="2">
    <location>
        <begin position="1"/>
        <end position="33"/>
    </location>
</feature>
<feature type="region of interest" description="Disordered" evidence="2">
    <location>
        <begin position="195"/>
        <end position="282"/>
    </location>
</feature>
<keyword evidence="4" id="KW-1185">Reference proteome</keyword>
<dbReference type="Pfam" id="PF13489">
    <property type="entry name" value="Methyltransf_23"/>
    <property type="match status" value="1"/>
</dbReference>
<sequence>MASTSDHSTPPADGDSPKTGTSVGHATIKSTTDDRGPALRLYVSLSQAYRDILSTGTEKQQLDGIDGLSLALAKIRRGNQTLVLWARDFRIADGDLDIVIANSRRLRGLILKYLTKINRAAIQGRRLLATLAAEKNRDSQHGESDHHTSPQNQRLTHEADMVNEIAEIADDLQNHVECLMGLAPMMEEPLKDYAPMRGILSPDPGLTPRESSPATPDTTSNGTGYRERTEASPSNGSEESTPRAGSVTTARSPQAPEDYAPANTPQNGETTSESQKLETVTDDKEIDDPLSEMHSIITLNSETMRGLPHDFSDWAYYFPVESSDLEIADMRYGMFSTLCGRLWLAPLTSPKRIAELGTGTGIWTIDVGDEFPEADVIGIDLNPSQPTWVPPNVTFFIDNIEKPNWRLKRDFIFSRDLNLAVRDFAGFVENAHGCLTPEGWIEVQFLDHQVDSDTNAIDATHPVPRFWGLIKQGMSALGANVSSCSEGVVARMLQDQGFTEVAEHIFKLPIGGWENDASLKLAGNYWQSLSISSAKSIAQFPLRKGLQWGQDRIDMEILHFQQAMRDFEDLSKHCMYMKFYVVYGQKPSADS</sequence>
<dbReference type="InterPro" id="IPR029063">
    <property type="entry name" value="SAM-dependent_MTases_sf"/>
</dbReference>
<dbReference type="PANTHER" id="PTHR43591">
    <property type="entry name" value="METHYLTRANSFERASE"/>
    <property type="match status" value="1"/>
</dbReference>
<dbReference type="SUPFAM" id="SSF53335">
    <property type="entry name" value="S-adenosyl-L-methionine-dependent methyltransferases"/>
    <property type="match status" value="1"/>
</dbReference>
<dbReference type="AlphaFoldDB" id="A0AAV9GDI7"/>
<dbReference type="GO" id="GO:0008168">
    <property type="term" value="F:methyltransferase activity"/>
    <property type="evidence" value="ECO:0007669"/>
    <property type="project" value="UniProtKB-KW"/>
</dbReference>
<proteinExistence type="inferred from homology"/>
<reference evidence="3" key="2">
    <citation type="submission" date="2023-05" db="EMBL/GenBank/DDBJ databases">
        <authorList>
            <consortium name="Lawrence Berkeley National Laboratory"/>
            <person name="Steindorff A."/>
            <person name="Hensen N."/>
            <person name="Bonometti L."/>
            <person name="Westerberg I."/>
            <person name="Brannstrom I.O."/>
            <person name="Guillou S."/>
            <person name="Cros-Aarteil S."/>
            <person name="Calhoun S."/>
            <person name="Haridas S."/>
            <person name="Kuo A."/>
            <person name="Mondo S."/>
            <person name="Pangilinan J."/>
            <person name="Riley R."/>
            <person name="Labutti K."/>
            <person name="Andreopoulos B."/>
            <person name="Lipzen A."/>
            <person name="Chen C."/>
            <person name="Yanf M."/>
            <person name="Daum C."/>
            <person name="Ng V."/>
            <person name="Clum A."/>
            <person name="Ohm R."/>
            <person name="Martin F."/>
            <person name="Silar P."/>
            <person name="Natvig D."/>
            <person name="Lalanne C."/>
            <person name="Gautier V."/>
            <person name="Ament-Velasquez S.L."/>
            <person name="Kruys A."/>
            <person name="Hutchinson M.I."/>
            <person name="Powell A.J."/>
            <person name="Barry K."/>
            <person name="Miller A.N."/>
            <person name="Grigoriev I.V."/>
            <person name="Debuchy R."/>
            <person name="Gladieux P."/>
            <person name="Thoren M.H."/>
            <person name="Johannesson H."/>
        </authorList>
    </citation>
    <scope>NUCLEOTIDE SEQUENCE</scope>
    <source>
        <strain evidence="3">PSN243</strain>
    </source>
</reference>
<feature type="compositionally biased region" description="Polar residues" evidence="2">
    <location>
        <begin position="263"/>
        <end position="274"/>
    </location>
</feature>
<feature type="compositionally biased region" description="Polar residues" evidence="2">
    <location>
        <begin position="209"/>
        <end position="223"/>
    </location>
</feature>
<comment type="similarity">
    <text evidence="1">Belongs to the methyltransferase superfamily. LaeA methyltransferase family.</text>
</comment>
<feature type="region of interest" description="Disordered" evidence="2">
    <location>
        <begin position="135"/>
        <end position="156"/>
    </location>
</feature>
<organism evidence="3 4">
    <name type="scientific">Podospora aff. communis PSN243</name>
    <dbReference type="NCBI Taxonomy" id="3040156"/>
    <lineage>
        <taxon>Eukaryota</taxon>
        <taxon>Fungi</taxon>
        <taxon>Dikarya</taxon>
        <taxon>Ascomycota</taxon>
        <taxon>Pezizomycotina</taxon>
        <taxon>Sordariomycetes</taxon>
        <taxon>Sordariomycetidae</taxon>
        <taxon>Sordariales</taxon>
        <taxon>Podosporaceae</taxon>
        <taxon>Podospora</taxon>
    </lineage>
</organism>
<name>A0AAV9GDI7_9PEZI</name>
<dbReference type="GO" id="GO:0032259">
    <property type="term" value="P:methylation"/>
    <property type="evidence" value="ECO:0007669"/>
    <property type="project" value="UniProtKB-KW"/>
</dbReference>
<keyword evidence="3" id="KW-0489">Methyltransferase</keyword>
<dbReference type="Proteomes" id="UP001321760">
    <property type="component" value="Unassembled WGS sequence"/>
</dbReference>
<evidence type="ECO:0000313" key="3">
    <source>
        <dbReference type="EMBL" id="KAK4446237.1"/>
    </source>
</evidence>
<evidence type="ECO:0000313" key="4">
    <source>
        <dbReference type="Proteomes" id="UP001321760"/>
    </source>
</evidence>
<evidence type="ECO:0000256" key="2">
    <source>
        <dbReference type="SAM" id="MobiDB-lite"/>
    </source>
</evidence>
<comment type="caution">
    <text evidence="3">The sequence shown here is derived from an EMBL/GenBank/DDBJ whole genome shotgun (WGS) entry which is preliminary data.</text>
</comment>
<accession>A0AAV9GDI7</accession>
<dbReference type="Gene3D" id="3.40.50.150">
    <property type="entry name" value="Vaccinia Virus protein VP39"/>
    <property type="match status" value="1"/>
</dbReference>
<dbReference type="EMBL" id="MU865958">
    <property type="protein sequence ID" value="KAK4446237.1"/>
    <property type="molecule type" value="Genomic_DNA"/>
</dbReference>
<evidence type="ECO:0000256" key="1">
    <source>
        <dbReference type="ARBA" id="ARBA00038158"/>
    </source>
</evidence>
<gene>
    <name evidence="3" type="ORF">QBC34DRAFT_356872</name>
</gene>
<dbReference type="PANTHER" id="PTHR43591:SF10">
    <property type="entry name" value="ABC TRANSMEMBRANE TYPE-1 DOMAIN-CONTAINING PROTEIN-RELATED"/>
    <property type="match status" value="1"/>
</dbReference>